<proteinExistence type="predicted"/>
<gene>
    <name evidence="1" type="ORF">A2942_01330</name>
</gene>
<dbReference type="EMBL" id="MHLP01000007">
    <property type="protein sequence ID" value="OGZ13468.1"/>
    <property type="molecule type" value="Genomic_DNA"/>
</dbReference>
<protein>
    <recommendedName>
        <fullName evidence="3">Band 7 domain-containing protein</fullName>
    </recommendedName>
</protein>
<organism evidence="1 2">
    <name type="scientific">Candidatus Lloydbacteria bacterium RIFCSPLOWO2_01_FULL_50_20</name>
    <dbReference type="NCBI Taxonomy" id="1798665"/>
    <lineage>
        <taxon>Bacteria</taxon>
        <taxon>Candidatus Lloydiibacteriota</taxon>
    </lineage>
</organism>
<accession>A0A1G2DKX7</accession>
<evidence type="ECO:0008006" key="3">
    <source>
        <dbReference type="Google" id="ProtNLM"/>
    </source>
</evidence>
<reference evidence="1 2" key="1">
    <citation type="journal article" date="2016" name="Nat. Commun.">
        <title>Thousands of microbial genomes shed light on interconnected biogeochemical processes in an aquifer system.</title>
        <authorList>
            <person name="Anantharaman K."/>
            <person name="Brown C.T."/>
            <person name="Hug L.A."/>
            <person name="Sharon I."/>
            <person name="Castelle C.J."/>
            <person name="Probst A.J."/>
            <person name="Thomas B.C."/>
            <person name="Singh A."/>
            <person name="Wilkins M.J."/>
            <person name="Karaoz U."/>
            <person name="Brodie E.L."/>
            <person name="Williams K.H."/>
            <person name="Hubbard S.S."/>
            <person name="Banfield J.F."/>
        </authorList>
    </citation>
    <scope>NUCLEOTIDE SEQUENCE [LARGE SCALE GENOMIC DNA]</scope>
</reference>
<dbReference type="STRING" id="1798665.A2942_01330"/>
<evidence type="ECO:0000313" key="1">
    <source>
        <dbReference type="EMBL" id="OGZ13468.1"/>
    </source>
</evidence>
<dbReference type="AlphaFoldDB" id="A0A1G2DKX7"/>
<dbReference type="Proteomes" id="UP000178534">
    <property type="component" value="Unassembled WGS sequence"/>
</dbReference>
<name>A0A1G2DKX7_9BACT</name>
<sequence>MLIALGMLMGMLLAIVLVAHATVSIWLPILARFFENDPNDPAKFAATTKVGPNKFKFKMRGGKVVSGLLNSEQFKQRGGATAPDKYEIVPLQQNEAPPQEEMGSIDAYIYRHSGYRFFNPFNEHIYIYEFARTKELMSSDGHLKVIGVTDNSDYFLLSEQTYSITITDTDTGRQENVKATLRGKVTFQIINPWKSAFGDIKWLQQSIAAIQVRGRNFVRARDFDTLLGELGKDVEEGSELRELLNVDLAKVSTQIDEGPGTEKLFGVRVSRVLIETMEMSDPEADKSRTLKYTADRKAEVVRIEAGAEADKRKTLRAADATAEAGYMRELAKEARAQGALGLKLIDQQTQVNVAKEAGTVIMQVGGDQQVDPINAQILEEIKKNAPKTQR</sequence>
<comment type="caution">
    <text evidence="1">The sequence shown here is derived from an EMBL/GenBank/DDBJ whole genome shotgun (WGS) entry which is preliminary data.</text>
</comment>
<evidence type="ECO:0000313" key="2">
    <source>
        <dbReference type="Proteomes" id="UP000178534"/>
    </source>
</evidence>